<dbReference type="AlphaFoldDB" id="A0A179FKB9"/>
<keyword evidence="2" id="KW-1185">Reference proteome</keyword>
<organism evidence="1 2">
    <name type="scientific">Pochonia chlamydosporia 170</name>
    <dbReference type="NCBI Taxonomy" id="1380566"/>
    <lineage>
        <taxon>Eukaryota</taxon>
        <taxon>Fungi</taxon>
        <taxon>Dikarya</taxon>
        <taxon>Ascomycota</taxon>
        <taxon>Pezizomycotina</taxon>
        <taxon>Sordariomycetes</taxon>
        <taxon>Hypocreomycetidae</taxon>
        <taxon>Hypocreales</taxon>
        <taxon>Clavicipitaceae</taxon>
        <taxon>Pochonia</taxon>
    </lineage>
</organism>
<dbReference type="SUPFAM" id="SSF52540">
    <property type="entry name" value="P-loop containing nucleoside triphosphate hydrolases"/>
    <property type="match status" value="1"/>
</dbReference>
<proteinExistence type="predicted"/>
<dbReference type="OrthoDB" id="5986190at2759"/>
<evidence type="ECO:0000313" key="2">
    <source>
        <dbReference type="Proteomes" id="UP000078397"/>
    </source>
</evidence>
<dbReference type="PANTHER" id="PTHR35205">
    <property type="entry name" value="NB-ARC AND TPR DOMAIN PROTEIN"/>
    <property type="match status" value="1"/>
</dbReference>
<evidence type="ECO:0000313" key="1">
    <source>
        <dbReference type="EMBL" id="OAQ65449.1"/>
    </source>
</evidence>
<name>A0A179FKB9_METCM</name>
<dbReference type="KEGG" id="pchm:VFPPC_06545"/>
<dbReference type="Proteomes" id="UP000078397">
    <property type="component" value="Unassembled WGS sequence"/>
</dbReference>
<accession>A0A179FKB9</accession>
<dbReference type="RefSeq" id="XP_018142763.1">
    <property type="nucleotide sequence ID" value="XM_018285562.1"/>
</dbReference>
<dbReference type="InterPro" id="IPR027417">
    <property type="entry name" value="P-loop_NTPase"/>
</dbReference>
<dbReference type="Gene3D" id="3.40.50.300">
    <property type="entry name" value="P-loop containing nucleotide triphosphate hydrolases"/>
    <property type="match status" value="1"/>
</dbReference>
<sequence>MASQEGTDDGTSSIVAKSLTTSASHNYTNTVIQGSARAHLGDHYEVHIHGVVVGHQDPSPPGKKERLHRLPALISTNFVGRQEELKSMRQHLTSENSGHPRRSVICGVGGAGKSRLAHAYYAKYASEFSAAFWVSGKDVTSMRNDFVAISRYLKLPEAPPLDATDAEKPQSQIAAVEAVVRWFEGGDGDWLLIIDNLEMEAEDLLDYLPSGEKGHVIITTQNRQAASLGPTIDLGEMSQQDALQLFLSHANLTQPTDQELAICEEIISKLGRLALAVEHAAAFVQLDKMPQRYLQQLEGELGNALERSPNYTNHKLSVMATYKVTFQAIFETHRQAAYLLTFIGALDGESLPERILRAPAAMPMIKGWCVYDSKDWNFLDDYSKALDILQSYSLVHLKYLEDGSTAITMHALVHKCVQAKRNQESQWIYLYKAAMIILIVTTKEPYHASTFAQVRYLLKTVTERAQQPSTGKVPEDIWLLLGHLVFAHRTSWQAAGNVQELNAYAETIMNALKKSEREQDRLAMVILSTVYAATVAYCNKSQTAEEASLAFLYGEMLPAVSETLRAADKLMAKSSEVVTLDFQPSTLDVVYRHTEPPQYVLVLREFMKSVARFYMGRDQPEMGALYYHMSQLPLKSTILSTVRGVFSSLTAILPAFVAGPTAEDELCQLQKKAAYGRAAGEIDSTVELFRFIISKDRTGPEDPVFDVTLCDYIKLLCKLGRREEAAEALDKFKYPSPEQSEADIAMDYKDYYLWIRKAFVMAKDHHDTHPEVERQLQDTYSVTKAVFGTKSLNAMHAAFLLHTFYSQSCCYNHAMVQKYSEDCRQLFAQLYGGKTKLQKSEGLYMAKILLSQGALEEAVFCLALFAELAEGELGPDDPITVPARRLTEVAKREREEELEEVRSGKVSLRWGCCSFTRDVSRL</sequence>
<reference evidence="1 2" key="1">
    <citation type="journal article" date="2016" name="PLoS Pathog.">
        <title>Biosynthesis of antibiotic leucinostatins in bio-control fungus Purpureocillium lilacinum and their inhibition on phytophthora revealed by genome mining.</title>
        <authorList>
            <person name="Wang G."/>
            <person name="Liu Z."/>
            <person name="Lin R."/>
            <person name="Li E."/>
            <person name="Mao Z."/>
            <person name="Ling J."/>
            <person name="Yang Y."/>
            <person name="Yin W.B."/>
            <person name="Xie B."/>
        </authorList>
    </citation>
    <scope>NUCLEOTIDE SEQUENCE [LARGE SCALE GENOMIC DNA]</scope>
    <source>
        <strain evidence="1">170</strain>
    </source>
</reference>
<gene>
    <name evidence="1" type="ORF">VFPPC_06545</name>
</gene>
<dbReference type="GeneID" id="28849556"/>
<protein>
    <submittedName>
        <fullName evidence="1">Patatin-like phospholipase</fullName>
    </submittedName>
</protein>
<dbReference type="EMBL" id="LSBJ02000005">
    <property type="protein sequence ID" value="OAQ65449.1"/>
    <property type="molecule type" value="Genomic_DNA"/>
</dbReference>
<comment type="caution">
    <text evidence="1">The sequence shown here is derived from an EMBL/GenBank/DDBJ whole genome shotgun (WGS) entry which is preliminary data.</text>
</comment>
<dbReference type="PANTHER" id="PTHR35205:SF1">
    <property type="entry name" value="ZU5 DOMAIN-CONTAINING PROTEIN"/>
    <property type="match status" value="1"/>
</dbReference>
<dbReference type="STRING" id="1380566.A0A179FKB9"/>